<feature type="signal peptide" evidence="1">
    <location>
        <begin position="1"/>
        <end position="18"/>
    </location>
</feature>
<evidence type="ECO:0000313" key="2">
    <source>
        <dbReference type="EMBL" id="VTT79114.1"/>
    </source>
</evidence>
<dbReference type="Proteomes" id="UP000760494">
    <property type="component" value="Unassembled WGS sequence"/>
</dbReference>
<name>A0A9Q9S1B7_FUSFU</name>
<dbReference type="AlphaFoldDB" id="A0A9Q9S1B7"/>
<gene>
    <name evidence="2" type="ORF">C2S_2296</name>
</gene>
<dbReference type="EMBL" id="CABFJX010000396">
    <property type="protein sequence ID" value="VTT79114.1"/>
    <property type="molecule type" value="Genomic_DNA"/>
</dbReference>
<reference evidence="2" key="1">
    <citation type="submission" date="2019-05" db="EMBL/GenBank/DDBJ databases">
        <authorList>
            <person name="Piombo E."/>
        </authorList>
    </citation>
    <scope>NUCLEOTIDE SEQUENCE</scope>
    <source>
        <strain evidence="2">C2S</strain>
    </source>
</reference>
<evidence type="ECO:0000313" key="3">
    <source>
        <dbReference type="Proteomes" id="UP000760494"/>
    </source>
</evidence>
<keyword evidence="1" id="KW-0732">Signal</keyword>
<evidence type="ECO:0008006" key="4">
    <source>
        <dbReference type="Google" id="ProtNLM"/>
    </source>
</evidence>
<protein>
    <recommendedName>
        <fullName evidence="4">Secreted protein</fullName>
    </recommendedName>
</protein>
<organism evidence="2 3">
    <name type="scientific">Fusarium fujikuroi</name>
    <name type="common">Bakanae and foot rot disease fungus</name>
    <name type="synonym">Gibberella fujikuroi</name>
    <dbReference type="NCBI Taxonomy" id="5127"/>
    <lineage>
        <taxon>Eukaryota</taxon>
        <taxon>Fungi</taxon>
        <taxon>Dikarya</taxon>
        <taxon>Ascomycota</taxon>
        <taxon>Pezizomycotina</taxon>
        <taxon>Sordariomycetes</taxon>
        <taxon>Hypocreomycetidae</taxon>
        <taxon>Hypocreales</taxon>
        <taxon>Nectriaceae</taxon>
        <taxon>Fusarium</taxon>
        <taxon>Fusarium fujikuroi species complex</taxon>
    </lineage>
</organism>
<comment type="caution">
    <text evidence="2">The sequence shown here is derived from an EMBL/GenBank/DDBJ whole genome shotgun (WGS) entry which is preliminary data.</text>
</comment>
<accession>A0A9Q9S1B7</accession>
<sequence>MSCPLVTVVLIQVFLVDAGSTGIEAPSPFMISSPSSLPYDLECLYPSMHERTDGIARCQSRSVQLDVLPEEP</sequence>
<feature type="chain" id="PRO_5040296692" description="Secreted protein" evidence="1">
    <location>
        <begin position="19"/>
        <end position="72"/>
    </location>
</feature>
<evidence type="ECO:0000256" key="1">
    <source>
        <dbReference type="SAM" id="SignalP"/>
    </source>
</evidence>
<proteinExistence type="predicted"/>